<proteinExistence type="predicted"/>
<dbReference type="AlphaFoldDB" id="A0AA36HPS2"/>
<keyword evidence="3" id="KW-1185">Reference proteome</keyword>
<accession>A0AA36HPS2</accession>
<sequence length="230" mass="25195">MARRGDARPVKAMSKWAVLQWLEPEITLGRTFWPEVFSAFTMLLPALHGSNLAADLASGAAFPQGVWVLLYGAIFHCPVSMAYHLSNAVLEGTAGHDVMLTPFRTADLTAIHLCCIAFGWAESYGDILYTLALTVLNLICIFALLHDLASGRRGGQHEVHRVAVAVFLYTLPVLLRGDCWNYLGIAVSWILAAAFQMISPKIGGWGHGLFHMMLVPYFHFLMHGVASAGQ</sequence>
<keyword evidence="1" id="KW-0812">Transmembrane</keyword>
<keyword evidence="1" id="KW-1133">Transmembrane helix</keyword>
<dbReference type="Proteomes" id="UP001178507">
    <property type="component" value="Unassembled WGS sequence"/>
</dbReference>
<feature type="transmembrane region" description="Helical" evidence="1">
    <location>
        <begin position="127"/>
        <end position="146"/>
    </location>
</feature>
<keyword evidence="1" id="KW-0472">Membrane</keyword>
<protein>
    <submittedName>
        <fullName evidence="2">Uncharacterized protein</fullName>
    </submittedName>
</protein>
<dbReference type="EMBL" id="CAUJNA010000141">
    <property type="protein sequence ID" value="CAJ1372535.1"/>
    <property type="molecule type" value="Genomic_DNA"/>
</dbReference>
<gene>
    <name evidence="2" type="ORF">EVOR1521_LOCUS2595</name>
</gene>
<reference evidence="2" key="1">
    <citation type="submission" date="2023-08" db="EMBL/GenBank/DDBJ databases">
        <authorList>
            <person name="Chen Y."/>
            <person name="Shah S."/>
            <person name="Dougan E. K."/>
            <person name="Thang M."/>
            <person name="Chan C."/>
        </authorList>
    </citation>
    <scope>NUCLEOTIDE SEQUENCE</scope>
</reference>
<feature type="transmembrane region" description="Helical" evidence="1">
    <location>
        <begin position="210"/>
        <end position="229"/>
    </location>
</feature>
<evidence type="ECO:0000313" key="3">
    <source>
        <dbReference type="Proteomes" id="UP001178507"/>
    </source>
</evidence>
<evidence type="ECO:0000256" key="1">
    <source>
        <dbReference type="SAM" id="Phobius"/>
    </source>
</evidence>
<organism evidence="2 3">
    <name type="scientific">Effrenium voratum</name>
    <dbReference type="NCBI Taxonomy" id="2562239"/>
    <lineage>
        <taxon>Eukaryota</taxon>
        <taxon>Sar</taxon>
        <taxon>Alveolata</taxon>
        <taxon>Dinophyceae</taxon>
        <taxon>Suessiales</taxon>
        <taxon>Symbiodiniaceae</taxon>
        <taxon>Effrenium</taxon>
    </lineage>
</organism>
<comment type="caution">
    <text evidence="2">The sequence shown here is derived from an EMBL/GenBank/DDBJ whole genome shotgun (WGS) entry which is preliminary data.</text>
</comment>
<evidence type="ECO:0000313" key="2">
    <source>
        <dbReference type="EMBL" id="CAJ1372535.1"/>
    </source>
</evidence>
<name>A0AA36HPS2_9DINO</name>
<feature type="transmembrane region" description="Helical" evidence="1">
    <location>
        <begin position="181"/>
        <end position="198"/>
    </location>
</feature>